<keyword evidence="5" id="KW-0564">Palmitate</keyword>
<keyword evidence="3 7" id="KW-0732">Signal</keyword>
<sequence>MSKFVLQGIVFGLLSSAAVLATAHADDNKLIRVGFNPGPYKEQFEKGVAPSLIKKGYKVEYKDFSDGIQVNDAVSRGNIEANIMQHPVYLKSVNDRLGIDNVGIVQVPTPPMGLYSGKITSLTKPAEGATVSVPNQASNEYRAALLLQSIGWLKISPKSDPATFSQKNVTENPYKIVLKEMDNAQQVRALPDVDYGVIQGNFAVSSGMKLSSALKLEDPTSNFINIVTVAGKNKDAPFAKDIIAGYHSAEFKQYIQSHAEYQGYLLPDYFK</sequence>
<dbReference type="PANTHER" id="PTHR30429">
    <property type="entry name" value="D-METHIONINE-BINDING LIPOPROTEIN METQ"/>
    <property type="match status" value="1"/>
</dbReference>
<evidence type="ECO:0000256" key="4">
    <source>
        <dbReference type="ARBA" id="ARBA00023136"/>
    </source>
</evidence>
<keyword evidence="9" id="KW-1185">Reference proteome</keyword>
<dbReference type="KEGG" id="ebi:EbC_28120"/>
<feature type="signal peptide" evidence="7">
    <location>
        <begin position="1"/>
        <end position="25"/>
    </location>
</feature>
<dbReference type="InterPro" id="IPR004872">
    <property type="entry name" value="Lipoprotein_NlpA"/>
</dbReference>
<dbReference type="GeneID" id="90512790"/>
<dbReference type="GO" id="GO:0016020">
    <property type="term" value="C:membrane"/>
    <property type="evidence" value="ECO:0007669"/>
    <property type="project" value="UniProtKB-SubCell"/>
</dbReference>
<accession>D8MU36</accession>
<dbReference type="HOGENOM" id="CLU_067080_0_1_6"/>
<evidence type="ECO:0000256" key="1">
    <source>
        <dbReference type="ARBA" id="ARBA00004635"/>
    </source>
</evidence>
<gene>
    <name evidence="8" type="ordered locus">EbC_28120</name>
</gene>
<name>D8MU36_ERWBE</name>
<keyword evidence="6 8" id="KW-0449">Lipoprotein</keyword>
<dbReference type="PANTHER" id="PTHR30429:SF0">
    <property type="entry name" value="METHIONINE-BINDING LIPOPROTEIN METQ"/>
    <property type="match status" value="1"/>
</dbReference>
<proteinExistence type="inferred from homology"/>
<dbReference type="STRING" id="634500.EbC_28120"/>
<dbReference type="RefSeq" id="WP_013202828.1">
    <property type="nucleotide sequence ID" value="NC_014306.1"/>
</dbReference>
<dbReference type="AlphaFoldDB" id="D8MU36"/>
<evidence type="ECO:0000256" key="2">
    <source>
        <dbReference type="ARBA" id="ARBA00008973"/>
    </source>
</evidence>
<dbReference type="SUPFAM" id="SSF53850">
    <property type="entry name" value="Periplasmic binding protein-like II"/>
    <property type="match status" value="1"/>
</dbReference>
<evidence type="ECO:0000256" key="3">
    <source>
        <dbReference type="ARBA" id="ARBA00022729"/>
    </source>
</evidence>
<dbReference type="Gene3D" id="3.40.190.10">
    <property type="entry name" value="Periplasmic binding protein-like II"/>
    <property type="match status" value="2"/>
</dbReference>
<keyword evidence="4" id="KW-0472">Membrane</keyword>
<reference evidence="8 9" key="1">
    <citation type="journal article" date="2010" name="BMC Genomics">
        <title>Genome comparison of the epiphytic bacteria Erwinia billingiae and E. tasmaniensis with the pear pathogen E. pyrifoliae.</title>
        <authorList>
            <person name="Kube M."/>
            <person name="Migdoll A.M."/>
            <person name="Gehring I."/>
            <person name="Heitmann K."/>
            <person name="Mayer Y."/>
            <person name="Kuhl H."/>
            <person name="Knaust F."/>
            <person name="Geider K."/>
            <person name="Reinhardt R."/>
        </authorList>
    </citation>
    <scope>NUCLEOTIDE SEQUENCE [LARGE SCALE GENOMIC DNA]</scope>
    <source>
        <strain evidence="8 9">Eb661</strain>
    </source>
</reference>
<comment type="subcellular location">
    <subcellularLocation>
        <location evidence="1">Membrane</location>
        <topology evidence="1">Lipid-anchor</topology>
    </subcellularLocation>
</comment>
<evidence type="ECO:0000256" key="5">
    <source>
        <dbReference type="ARBA" id="ARBA00023139"/>
    </source>
</evidence>
<protein>
    <submittedName>
        <fullName evidence="8">NLPA lipoprotein</fullName>
    </submittedName>
</protein>
<evidence type="ECO:0000256" key="6">
    <source>
        <dbReference type="ARBA" id="ARBA00023288"/>
    </source>
</evidence>
<dbReference type="Proteomes" id="UP000008793">
    <property type="component" value="Chromosome"/>
</dbReference>
<evidence type="ECO:0000313" key="9">
    <source>
        <dbReference type="Proteomes" id="UP000008793"/>
    </source>
</evidence>
<evidence type="ECO:0000313" key="8">
    <source>
        <dbReference type="EMBL" id="CAX60343.1"/>
    </source>
</evidence>
<evidence type="ECO:0000256" key="7">
    <source>
        <dbReference type="SAM" id="SignalP"/>
    </source>
</evidence>
<dbReference type="eggNOG" id="COG1464">
    <property type="taxonomic scope" value="Bacteria"/>
</dbReference>
<dbReference type="EMBL" id="FP236843">
    <property type="protein sequence ID" value="CAX60343.1"/>
    <property type="molecule type" value="Genomic_DNA"/>
</dbReference>
<organism evidence="9">
    <name type="scientific">Erwinia billingiae (strain Eb661)</name>
    <dbReference type="NCBI Taxonomy" id="634500"/>
    <lineage>
        <taxon>Bacteria</taxon>
        <taxon>Pseudomonadati</taxon>
        <taxon>Pseudomonadota</taxon>
        <taxon>Gammaproteobacteria</taxon>
        <taxon>Enterobacterales</taxon>
        <taxon>Erwiniaceae</taxon>
        <taxon>Erwinia</taxon>
    </lineage>
</organism>
<dbReference type="Pfam" id="PF03180">
    <property type="entry name" value="Lipoprotein_9"/>
    <property type="match status" value="1"/>
</dbReference>
<feature type="chain" id="PRO_5003118249" evidence="7">
    <location>
        <begin position="26"/>
        <end position="271"/>
    </location>
</feature>
<comment type="similarity">
    <text evidence="2">Belongs to the NlpA lipoprotein family.</text>
</comment>